<dbReference type="EMBL" id="BROD01000001">
    <property type="protein sequence ID" value="GKX65302.1"/>
    <property type="molecule type" value="Genomic_DNA"/>
</dbReference>
<evidence type="ECO:0000313" key="1">
    <source>
        <dbReference type="EMBL" id="GKX65302.1"/>
    </source>
</evidence>
<sequence length="214" mass="24926">MELLTKRQRKQLEREDFIVSKAEDLFCTHGFDKVSMDTIAKECNFTKRTIYRYFSCKEDLFFAVALKGYEHFLDHIKKQMANGNTGFEKIRLAYYAYYDFYRNSHQLLQVMNTCAIIKSTSADTELPYHKKLISFDKQVFEGLTTMFDEGKTDGSIRSDLEISQLALSSIFVTTGFFKLLSLSGNTYTTHFNLNGDEFIKFTIEMLLDSLKNKQ</sequence>
<gene>
    <name evidence="1" type="ORF">rsdtw13_05600</name>
</gene>
<protein>
    <submittedName>
        <fullName evidence="1">TetR family transcriptional regulator</fullName>
    </submittedName>
</protein>
<evidence type="ECO:0000313" key="2">
    <source>
        <dbReference type="Proteomes" id="UP001058074"/>
    </source>
</evidence>
<reference evidence="1" key="1">
    <citation type="journal article" date="2025" name="Int. J. Syst. Evol. Microbiol.">
        <title>Inconstantimicrobium mannanitabidum sp. nov., a novel member of the family Clostridiaceae isolated from anoxic soil under the treatment of reductive soil disinfestation.</title>
        <authorList>
            <person name="Ueki A."/>
            <person name="Tonouchi A."/>
            <person name="Honma S."/>
            <person name="Kaku N."/>
            <person name="Ueki K."/>
        </authorList>
    </citation>
    <scope>NUCLEOTIDE SEQUENCE</scope>
    <source>
        <strain evidence="1">TW13</strain>
    </source>
</reference>
<dbReference type="Proteomes" id="UP001058074">
    <property type="component" value="Unassembled WGS sequence"/>
</dbReference>
<name>A0ACB5R809_9CLOT</name>
<accession>A0ACB5R809</accession>
<keyword evidence="2" id="KW-1185">Reference proteome</keyword>
<organism evidence="1 2">
    <name type="scientific">Inconstantimicrobium mannanitabidum</name>
    <dbReference type="NCBI Taxonomy" id="1604901"/>
    <lineage>
        <taxon>Bacteria</taxon>
        <taxon>Bacillati</taxon>
        <taxon>Bacillota</taxon>
        <taxon>Clostridia</taxon>
        <taxon>Eubacteriales</taxon>
        <taxon>Clostridiaceae</taxon>
        <taxon>Inconstantimicrobium</taxon>
    </lineage>
</organism>
<proteinExistence type="predicted"/>
<comment type="caution">
    <text evidence="1">The sequence shown here is derived from an EMBL/GenBank/DDBJ whole genome shotgun (WGS) entry which is preliminary data.</text>
</comment>